<accession>A0A1G7A9J2</accession>
<organism evidence="5 6">
    <name type="scientific">Niabella drilacis (strain DSM 25811 / CCM 8410 / CCUG 62505 / LMG 26954 / E90)</name>
    <dbReference type="NCBI Taxonomy" id="1285928"/>
    <lineage>
        <taxon>Bacteria</taxon>
        <taxon>Pseudomonadati</taxon>
        <taxon>Bacteroidota</taxon>
        <taxon>Chitinophagia</taxon>
        <taxon>Chitinophagales</taxon>
        <taxon>Chitinophagaceae</taxon>
        <taxon>Niabella</taxon>
    </lineage>
</organism>
<dbReference type="EMBL" id="FMZO01000021">
    <property type="protein sequence ID" value="SDE10556.1"/>
    <property type="molecule type" value="Genomic_DNA"/>
</dbReference>
<dbReference type="GO" id="GO:0003700">
    <property type="term" value="F:DNA-binding transcription factor activity"/>
    <property type="evidence" value="ECO:0007669"/>
    <property type="project" value="InterPro"/>
</dbReference>
<keyword evidence="1" id="KW-0805">Transcription regulation</keyword>
<reference evidence="6" key="1">
    <citation type="submission" date="2016-10" db="EMBL/GenBank/DDBJ databases">
        <authorList>
            <person name="Varghese N."/>
            <person name="Submissions S."/>
        </authorList>
    </citation>
    <scope>NUCLEOTIDE SEQUENCE [LARGE SCALE GENOMIC DNA]</scope>
    <source>
        <strain evidence="6">DSM 25811 / CCM 8410 / LMG 26954 / E90</strain>
    </source>
</reference>
<dbReference type="AlphaFoldDB" id="A0A1G7A9J2"/>
<dbReference type="OrthoDB" id="745435at2"/>
<dbReference type="GO" id="GO:0043565">
    <property type="term" value="F:sequence-specific DNA binding"/>
    <property type="evidence" value="ECO:0007669"/>
    <property type="project" value="InterPro"/>
</dbReference>
<evidence type="ECO:0000313" key="6">
    <source>
        <dbReference type="Proteomes" id="UP000198757"/>
    </source>
</evidence>
<keyword evidence="3" id="KW-0804">Transcription</keyword>
<dbReference type="Proteomes" id="UP000198757">
    <property type="component" value="Unassembled WGS sequence"/>
</dbReference>
<evidence type="ECO:0000313" key="5">
    <source>
        <dbReference type="EMBL" id="SDE10556.1"/>
    </source>
</evidence>
<dbReference type="InterPro" id="IPR018060">
    <property type="entry name" value="HTH_AraC"/>
</dbReference>
<evidence type="ECO:0000256" key="1">
    <source>
        <dbReference type="ARBA" id="ARBA00023015"/>
    </source>
</evidence>
<protein>
    <submittedName>
        <fullName evidence="5">AraC-type DNA-binding protein</fullName>
    </submittedName>
</protein>
<evidence type="ECO:0000256" key="3">
    <source>
        <dbReference type="ARBA" id="ARBA00023163"/>
    </source>
</evidence>
<gene>
    <name evidence="5" type="ORF">SAMN04487894_12136</name>
</gene>
<dbReference type="PROSITE" id="PS01124">
    <property type="entry name" value="HTH_ARAC_FAMILY_2"/>
    <property type="match status" value="1"/>
</dbReference>
<sequence>MREKETHQKFAGHPDFEITLIENCRGKRFVGAHTEIFNDTELVLLSGHLPHSWQFYKTIGPETQAHATTVHFAPDFLGKDFLEKPEARLLTGLFTNAARGIRFYGKTIADAKALLLAMVFEEELARLGLLLQLLEVLALSGSYNLLNPAGFNILKKAGEVEIMNRVLTYIRHHFRQPVSLQEIADLVPMSAPAFCRFFKAKTGKTVTGMVKELRISYAARLLLEGRLNVSETCYQCGYSSLSNFTIHFRELRGMTPQEFLERYFVAACAPGILV</sequence>
<keyword evidence="2 5" id="KW-0238">DNA-binding</keyword>
<dbReference type="PROSITE" id="PS00041">
    <property type="entry name" value="HTH_ARAC_FAMILY_1"/>
    <property type="match status" value="1"/>
</dbReference>
<dbReference type="SUPFAM" id="SSF46689">
    <property type="entry name" value="Homeodomain-like"/>
    <property type="match status" value="2"/>
</dbReference>
<dbReference type="SMART" id="SM00342">
    <property type="entry name" value="HTH_ARAC"/>
    <property type="match status" value="1"/>
</dbReference>
<dbReference type="STRING" id="1285928.SAMN04487894_12136"/>
<keyword evidence="6" id="KW-1185">Reference proteome</keyword>
<evidence type="ECO:0000256" key="2">
    <source>
        <dbReference type="ARBA" id="ARBA00023125"/>
    </source>
</evidence>
<feature type="domain" description="HTH araC/xylS-type" evidence="4">
    <location>
        <begin position="164"/>
        <end position="262"/>
    </location>
</feature>
<proteinExistence type="predicted"/>
<dbReference type="InterPro" id="IPR018062">
    <property type="entry name" value="HTH_AraC-typ_CS"/>
</dbReference>
<name>A0A1G7A9J2_NIADE</name>
<dbReference type="RefSeq" id="WP_090392996.1">
    <property type="nucleotide sequence ID" value="NZ_FMZO01000021.1"/>
</dbReference>
<dbReference type="PANTHER" id="PTHR43280:SF2">
    <property type="entry name" value="HTH-TYPE TRANSCRIPTIONAL REGULATOR EXSA"/>
    <property type="match status" value="1"/>
</dbReference>
<dbReference type="Gene3D" id="1.10.10.60">
    <property type="entry name" value="Homeodomain-like"/>
    <property type="match status" value="2"/>
</dbReference>
<dbReference type="PANTHER" id="PTHR43280">
    <property type="entry name" value="ARAC-FAMILY TRANSCRIPTIONAL REGULATOR"/>
    <property type="match status" value="1"/>
</dbReference>
<dbReference type="InterPro" id="IPR009057">
    <property type="entry name" value="Homeodomain-like_sf"/>
</dbReference>
<dbReference type="Pfam" id="PF12833">
    <property type="entry name" value="HTH_18"/>
    <property type="match status" value="1"/>
</dbReference>
<evidence type="ECO:0000259" key="4">
    <source>
        <dbReference type="PROSITE" id="PS01124"/>
    </source>
</evidence>